<dbReference type="EMBL" id="WAIE01000001">
    <property type="protein sequence ID" value="KAB1443213.1"/>
    <property type="molecule type" value="Genomic_DNA"/>
</dbReference>
<keyword evidence="2" id="KW-0479">Metal-binding</keyword>
<dbReference type="InterPro" id="IPR017896">
    <property type="entry name" value="4Fe4S_Fe-S-bd"/>
</dbReference>
<reference evidence="7 8" key="1">
    <citation type="journal article" date="2017" name="Int. J. Syst. Evol. Microbiol.">
        <title>Desulfovibrio senegalensis sp. nov., a mesophilic sulfate reducer isolated from marine sediment.</title>
        <authorList>
            <person name="Thioye A."/>
            <person name="Gam Z.B.A."/>
            <person name="Mbengue M."/>
            <person name="Cayol J.L."/>
            <person name="Joseph-Bartoli M."/>
            <person name="Toure-Kane C."/>
            <person name="Labat M."/>
        </authorList>
    </citation>
    <scope>NUCLEOTIDE SEQUENCE [LARGE SCALE GENOMIC DNA]</scope>
    <source>
        <strain evidence="7 8">DSM 101509</strain>
    </source>
</reference>
<gene>
    <name evidence="7" type="ORF">F8A88_02810</name>
</gene>
<dbReference type="PROSITE" id="PS00198">
    <property type="entry name" value="4FE4S_FER_1"/>
    <property type="match status" value="2"/>
</dbReference>
<evidence type="ECO:0000256" key="3">
    <source>
        <dbReference type="ARBA" id="ARBA00023002"/>
    </source>
</evidence>
<dbReference type="GO" id="GO:0016491">
    <property type="term" value="F:oxidoreductase activity"/>
    <property type="evidence" value="ECO:0007669"/>
    <property type="project" value="UniProtKB-KW"/>
</dbReference>
<dbReference type="InterPro" id="IPR017900">
    <property type="entry name" value="4Fe4S_Fe_S_CS"/>
</dbReference>
<dbReference type="Pfam" id="PF13183">
    <property type="entry name" value="Fer4_8"/>
    <property type="match status" value="1"/>
</dbReference>
<dbReference type="GO" id="GO:0046872">
    <property type="term" value="F:metal ion binding"/>
    <property type="evidence" value="ECO:0007669"/>
    <property type="project" value="UniProtKB-KW"/>
</dbReference>
<keyword evidence="1" id="KW-0004">4Fe-4S</keyword>
<evidence type="ECO:0000256" key="1">
    <source>
        <dbReference type="ARBA" id="ARBA00022485"/>
    </source>
</evidence>
<dbReference type="GO" id="GO:0005886">
    <property type="term" value="C:plasma membrane"/>
    <property type="evidence" value="ECO:0007669"/>
    <property type="project" value="TreeGrafter"/>
</dbReference>
<dbReference type="InterPro" id="IPR051460">
    <property type="entry name" value="HdrC_iron-sulfur_subunit"/>
</dbReference>
<evidence type="ECO:0000313" key="7">
    <source>
        <dbReference type="EMBL" id="KAB1443213.1"/>
    </source>
</evidence>
<dbReference type="InterPro" id="IPR009051">
    <property type="entry name" value="Helical_ferredxn"/>
</dbReference>
<evidence type="ECO:0000256" key="4">
    <source>
        <dbReference type="ARBA" id="ARBA00023004"/>
    </source>
</evidence>
<name>A0A6N6N5P8_9BACT</name>
<protein>
    <submittedName>
        <fullName evidence="7">4Fe-4S dicluster domain-containing protein</fullName>
    </submittedName>
</protein>
<dbReference type="GO" id="GO:0051539">
    <property type="term" value="F:4 iron, 4 sulfur cluster binding"/>
    <property type="evidence" value="ECO:0007669"/>
    <property type="project" value="UniProtKB-KW"/>
</dbReference>
<feature type="domain" description="4Fe-4S ferredoxin-type" evidence="6">
    <location>
        <begin position="15"/>
        <end position="46"/>
    </location>
</feature>
<keyword evidence="3" id="KW-0560">Oxidoreductase</keyword>
<evidence type="ECO:0000256" key="2">
    <source>
        <dbReference type="ARBA" id="ARBA00022723"/>
    </source>
</evidence>
<organism evidence="7 8">
    <name type="scientific">Pseudodesulfovibrio senegalensis</name>
    <dbReference type="NCBI Taxonomy" id="1721087"/>
    <lineage>
        <taxon>Bacteria</taxon>
        <taxon>Pseudomonadati</taxon>
        <taxon>Thermodesulfobacteriota</taxon>
        <taxon>Desulfovibrionia</taxon>
        <taxon>Desulfovibrionales</taxon>
        <taxon>Desulfovibrionaceae</taxon>
    </lineage>
</organism>
<keyword evidence="8" id="KW-1185">Reference proteome</keyword>
<dbReference type="RefSeq" id="WP_151149545.1">
    <property type="nucleotide sequence ID" value="NZ_WAIE01000001.1"/>
</dbReference>
<dbReference type="OrthoDB" id="9769677at2"/>
<keyword evidence="5" id="KW-0411">Iron-sulfur</keyword>
<dbReference type="PANTHER" id="PTHR43255:SF1">
    <property type="entry name" value="IRON-SULFUR-BINDING OXIDOREDUCTASE FADF-RELATED"/>
    <property type="match status" value="1"/>
</dbReference>
<comment type="caution">
    <text evidence="7">The sequence shown here is derived from an EMBL/GenBank/DDBJ whole genome shotgun (WGS) entry which is preliminary data.</text>
</comment>
<keyword evidence="4" id="KW-0408">Iron</keyword>
<dbReference type="SUPFAM" id="SSF46548">
    <property type="entry name" value="alpha-helical ferredoxin"/>
    <property type="match status" value="1"/>
</dbReference>
<evidence type="ECO:0000259" key="6">
    <source>
        <dbReference type="PROSITE" id="PS51379"/>
    </source>
</evidence>
<evidence type="ECO:0000313" key="8">
    <source>
        <dbReference type="Proteomes" id="UP000438699"/>
    </source>
</evidence>
<dbReference type="PROSITE" id="PS51379">
    <property type="entry name" value="4FE4S_FER_2"/>
    <property type="match status" value="1"/>
</dbReference>
<dbReference type="Gene3D" id="1.10.1060.10">
    <property type="entry name" value="Alpha-helical ferredoxin"/>
    <property type="match status" value="1"/>
</dbReference>
<evidence type="ECO:0000256" key="5">
    <source>
        <dbReference type="ARBA" id="ARBA00023014"/>
    </source>
</evidence>
<dbReference type="Proteomes" id="UP000438699">
    <property type="component" value="Unassembled WGS sequence"/>
</dbReference>
<accession>A0A6N6N5P8</accession>
<dbReference type="AlphaFoldDB" id="A0A6N6N5P8"/>
<sequence>MSTELHDSASARAELDAIADNLRACMQCGTCSASCPNVHFMDFTPRRMWRLMTLGRYDEVLNSKTFWSCSACYTCTLRCPRGLPLTEAVYALKRYAAGNKGKHSAFYRAFLDNVQRNGRVQESTLMARYLAEMRSPSKALGFVPVGLKLLRAGKLHPPGSEYKGVLKPMFDAERNMEDRS</sequence>
<dbReference type="PANTHER" id="PTHR43255">
    <property type="entry name" value="IRON-SULFUR-BINDING OXIDOREDUCTASE FADF-RELATED-RELATED"/>
    <property type="match status" value="1"/>
</dbReference>
<proteinExistence type="predicted"/>